<dbReference type="AlphaFoldDB" id="A0A9P9WJ32"/>
<name>A0A9P9WJ32_9PEZI</name>
<evidence type="ECO:0000313" key="3">
    <source>
        <dbReference type="Proteomes" id="UP000829685"/>
    </source>
</evidence>
<dbReference type="EMBL" id="JAFIMR010000021">
    <property type="protein sequence ID" value="KAI1865770.1"/>
    <property type="molecule type" value="Genomic_DNA"/>
</dbReference>
<gene>
    <name evidence="2" type="ORF">JX265_008093</name>
</gene>
<keyword evidence="3" id="KW-1185">Reference proteome</keyword>
<organism evidence="2 3">
    <name type="scientific">Neoarthrinium moseri</name>
    <dbReference type="NCBI Taxonomy" id="1658444"/>
    <lineage>
        <taxon>Eukaryota</taxon>
        <taxon>Fungi</taxon>
        <taxon>Dikarya</taxon>
        <taxon>Ascomycota</taxon>
        <taxon>Pezizomycotina</taxon>
        <taxon>Sordariomycetes</taxon>
        <taxon>Xylariomycetidae</taxon>
        <taxon>Amphisphaeriales</taxon>
        <taxon>Apiosporaceae</taxon>
        <taxon>Neoarthrinium</taxon>
    </lineage>
</organism>
<feature type="chain" id="PRO_5040402796" evidence="1">
    <location>
        <begin position="20"/>
        <end position="112"/>
    </location>
</feature>
<proteinExistence type="predicted"/>
<dbReference type="Gene3D" id="2.60.20.10">
    <property type="entry name" value="Crystallins"/>
    <property type="match status" value="1"/>
</dbReference>
<dbReference type="OrthoDB" id="5401396at2759"/>
<accession>A0A9P9WJ32</accession>
<dbReference type="Proteomes" id="UP000829685">
    <property type="component" value="Unassembled WGS sequence"/>
</dbReference>
<evidence type="ECO:0000256" key="1">
    <source>
        <dbReference type="SAM" id="SignalP"/>
    </source>
</evidence>
<comment type="caution">
    <text evidence="2">The sequence shown here is derived from an EMBL/GenBank/DDBJ whole genome shotgun (WGS) entry which is preliminary data.</text>
</comment>
<evidence type="ECO:0000313" key="2">
    <source>
        <dbReference type="EMBL" id="KAI1865770.1"/>
    </source>
</evidence>
<sequence>MYAFKSLAALALIAGLAQASPAPEPIIKLVKMCDKPHLQGSCFDFQTEIEVCKNLTPNIDNKLSSFDTGLTFCDFYKDKGCAGDNKTFRGKQEELPAEYNNKISSVKCRNWK</sequence>
<protein>
    <submittedName>
        <fullName evidence="2">Uncharacterized protein</fullName>
    </submittedName>
</protein>
<keyword evidence="1" id="KW-0732">Signal</keyword>
<reference evidence="2" key="1">
    <citation type="submission" date="2021-03" db="EMBL/GenBank/DDBJ databases">
        <title>Revisited historic fungal species revealed as producer of novel bioactive compounds through whole genome sequencing and comparative genomics.</title>
        <authorList>
            <person name="Vignolle G.A."/>
            <person name="Hochenegger N."/>
            <person name="Mach R.L."/>
            <person name="Mach-Aigner A.R."/>
            <person name="Javad Rahimi M."/>
            <person name="Salim K.A."/>
            <person name="Chan C.M."/>
            <person name="Lim L.B.L."/>
            <person name="Cai F."/>
            <person name="Druzhinina I.S."/>
            <person name="U'Ren J.M."/>
            <person name="Derntl C."/>
        </authorList>
    </citation>
    <scope>NUCLEOTIDE SEQUENCE</scope>
    <source>
        <strain evidence="2">TUCIM 5799</strain>
    </source>
</reference>
<feature type="signal peptide" evidence="1">
    <location>
        <begin position="1"/>
        <end position="19"/>
    </location>
</feature>